<dbReference type="InterPro" id="IPR002716">
    <property type="entry name" value="PIN_dom"/>
</dbReference>
<sequence length="144" mass="14989">MTSSDSEAGMSVTRNGTPIVLDTSALLAWLLGETGADVVREAIGPRAVVSAANWAELARKVSDKGIDWPQLRNALVALGLNVEPVTAADAETSATIGERGDGLSLGDRLCIAVGRRLNCNVLTADTAWTQLPGVVLIRRGAGRP</sequence>
<evidence type="ECO:0000256" key="3">
    <source>
        <dbReference type="ARBA" id="ARBA00022723"/>
    </source>
</evidence>
<reference evidence="6" key="1">
    <citation type="submission" date="2020-05" db="EMBL/GenBank/DDBJ databases">
        <authorList>
            <person name="Chiriac C."/>
            <person name="Salcher M."/>
            <person name="Ghai R."/>
            <person name="Kavagutti S V."/>
        </authorList>
    </citation>
    <scope>NUCLEOTIDE SEQUENCE</scope>
</reference>
<dbReference type="GO" id="GO:0016787">
    <property type="term" value="F:hydrolase activity"/>
    <property type="evidence" value="ECO:0007669"/>
    <property type="project" value="UniProtKB-KW"/>
</dbReference>
<evidence type="ECO:0000256" key="2">
    <source>
        <dbReference type="ARBA" id="ARBA00022722"/>
    </source>
</evidence>
<keyword evidence="3" id="KW-0479">Metal-binding</keyword>
<protein>
    <submittedName>
        <fullName evidence="6">Unannotated protein</fullName>
    </submittedName>
</protein>
<accession>A0A6J7EW13</accession>
<name>A0A6J7EW13_9ZZZZ</name>
<dbReference type="CDD" id="cd18682">
    <property type="entry name" value="PIN_VapC-like"/>
    <property type="match status" value="1"/>
</dbReference>
<keyword evidence="4" id="KW-0378">Hydrolase</keyword>
<dbReference type="Gene3D" id="3.40.50.1010">
    <property type="entry name" value="5'-nuclease"/>
    <property type="match status" value="1"/>
</dbReference>
<keyword evidence="1" id="KW-1277">Toxin-antitoxin system</keyword>
<organism evidence="6">
    <name type="scientific">freshwater metagenome</name>
    <dbReference type="NCBI Taxonomy" id="449393"/>
    <lineage>
        <taxon>unclassified sequences</taxon>
        <taxon>metagenomes</taxon>
        <taxon>ecological metagenomes</taxon>
    </lineage>
</organism>
<evidence type="ECO:0000313" key="6">
    <source>
        <dbReference type="EMBL" id="CAB4887882.1"/>
    </source>
</evidence>
<gene>
    <name evidence="6" type="ORF">UFOPK3516_00084</name>
</gene>
<dbReference type="GO" id="GO:0004540">
    <property type="term" value="F:RNA nuclease activity"/>
    <property type="evidence" value="ECO:0007669"/>
    <property type="project" value="InterPro"/>
</dbReference>
<proteinExistence type="inferred from homology"/>
<dbReference type="Pfam" id="PF01850">
    <property type="entry name" value="PIN"/>
    <property type="match status" value="1"/>
</dbReference>
<feature type="domain" description="PIN" evidence="5">
    <location>
        <begin position="19"/>
        <end position="131"/>
    </location>
</feature>
<dbReference type="EMBL" id="CAFBMB010000003">
    <property type="protein sequence ID" value="CAB4887882.1"/>
    <property type="molecule type" value="Genomic_DNA"/>
</dbReference>
<dbReference type="SUPFAM" id="SSF88723">
    <property type="entry name" value="PIN domain-like"/>
    <property type="match status" value="1"/>
</dbReference>
<dbReference type="GO" id="GO:0046872">
    <property type="term" value="F:metal ion binding"/>
    <property type="evidence" value="ECO:0007669"/>
    <property type="project" value="UniProtKB-KW"/>
</dbReference>
<evidence type="ECO:0000256" key="4">
    <source>
        <dbReference type="ARBA" id="ARBA00022801"/>
    </source>
</evidence>
<dbReference type="HAMAP" id="MF_00265">
    <property type="entry name" value="VapC_Nob1"/>
    <property type="match status" value="1"/>
</dbReference>
<evidence type="ECO:0000256" key="1">
    <source>
        <dbReference type="ARBA" id="ARBA00022649"/>
    </source>
</evidence>
<evidence type="ECO:0000259" key="5">
    <source>
        <dbReference type="Pfam" id="PF01850"/>
    </source>
</evidence>
<keyword evidence="2" id="KW-0540">Nuclease</keyword>
<dbReference type="InterPro" id="IPR022907">
    <property type="entry name" value="VapC_family"/>
</dbReference>
<dbReference type="InterPro" id="IPR029060">
    <property type="entry name" value="PIN-like_dom_sf"/>
</dbReference>
<dbReference type="AlphaFoldDB" id="A0A6J7EW13"/>